<accession>A0A6C0K3B1</accession>
<proteinExistence type="predicted"/>
<dbReference type="InterPro" id="IPR007739">
    <property type="entry name" value="RgpF"/>
</dbReference>
<evidence type="ECO:0000313" key="1">
    <source>
        <dbReference type="EMBL" id="QHU11631.1"/>
    </source>
</evidence>
<dbReference type="Pfam" id="PF05045">
    <property type="entry name" value="RgpF"/>
    <property type="match status" value="1"/>
</dbReference>
<organism evidence="1">
    <name type="scientific">viral metagenome</name>
    <dbReference type="NCBI Taxonomy" id="1070528"/>
    <lineage>
        <taxon>unclassified sequences</taxon>
        <taxon>metagenomes</taxon>
        <taxon>organismal metagenomes</taxon>
    </lineage>
</organism>
<reference evidence="1" key="1">
    <citation type="journal article" date="2020" name="Nature">
        <title>Giant virus diversity and host interactions through global metagenomics.</title>
        <authorList>
            <person name="Schulz F."/>
            <person name="Roux S."/>
            <person name="Paez-Espino D."/>
            <person name="Jungbluth S."/>
            <person name="Walsh D.A."/>
            <person name="Denef V.J."/>
            <person name="McMahon K.D."/>
            <person name="Konstantinidis K.T."/>
            <person name="Eloe-Fadrosh E.A."/>
            <person name="Kyrpides N.C."/>
            <person name="Woyke T."/>
        </authorList>
    </citation>
    <scope>NUCLEOTIDE SEQUENCE</scope>
    <source>
        <strain evidence="1">GVMAG-S-1101169-75</strain>
    </source>
</reference>
<protein>
    <submittedName>
        <fullName evidence="1">Uncharacterized protein</fullName>
    </submittedName>
</protein>
<sequence>MQEPSSIYIIVPGFGEPHWDHKVSILQKNCLKLTRNFSSKNIRITVCQYTLDKEIPIEIVQQFNLHVIKEKGIVGNFIKRHATPEQVSNYSYVMIVLDDVEISENFSFPCIEEYITDLGLDLVSPSLTKESPSGYIGPSPMHTNSDEYDVILLELCELFLYVFKSSAYSTYYQYVCHDNPWMWGMESMIYKKMGLTIGILNKITMIHHYQGGGSASNTFRNPWEDRNRYLQSFEETLLSTYPNQKHVGYKITKIKKTIKTFVLYVFHEYNDRVEFFIKHALFFQKDTDFLIICNDENLDLKSIINIPSYVRVLQRPNKGFDFGGWSEGLLRDDRYKAYECFLFINSSAIGPYRFLQDFPKEFYKYWTENFIDGLEKDDIAIFGSTINTFNYFQKDQVTHEEHPLLFSHVQSYIFCMKRDTLDLLIQKGIFSMTEYMTDFQKMIEEKEIGMSRIVLDHGKNIGCLMRCYKGVDFRFKEKKPVEYTDGFFVGDVMYPEFVNKLIFPDELIFIKENLLTTISKPFIYFAPST</sequence>
<dbReference type="EMBL" id="MN740787">
    <property type="protein sequence ID" value="QHU11631.1"/>
    <property type="molecule type" value="Genomic_DNA"/>
</dbReference>
<dbReference type="AlphaFoldDB" id="A0A6C0K3B1"/>
<name>A0A6C0K3B1_9ZZZZ</name>